<proteinExistence type="predicted"/>
<sequence length="272" mass="29353">MSRMWIGRPATMVPVKGYSEVTTTRTLVNRIDTDPLTGVRRTSFYGPPRSMREMRCTWRAEGEQLGMIEGLLNLSMLGGSLVGPATPLTVIPAGAEHINVMPPRTSMLLDVYGAVYSPMMVDSGGNGIIWPGGTSVTTPTFVRQDIPFPWGGEVVNISCVLEDDSYLRIWWGGGRAGQFGVTTVEGPGRGAGVHRREAYVLVPKACTLYGVQLSGTGTCASMVLGREKKPWTVGETLMGGIVDDYEVKPLYRGNSKNISEITCTIKETGNGS</sequence>
<accession>A0A8S5QCP1</accession>
<evidence type="ECO:0000313" key="1">
    <source>
        <dbReference type="EMBL" id="DAE16619.1"/>
    </source>
</evidence>
<reference evidence="1" key="1">
    <citation type="journal article" date="2021" name="Proc. Natl. Acad. Sci. U.S.A.">
        <title>A Catalog of Tens of Thousands of Viruses from Human Metagenomes Reveals Hidden Associations with Chronic Diseases.</title>
        <authorList>
            <person name="Tisza M.J."/>
            <person name="Buck C.B."/>
        </authorList>
    </citation>
    <scope>NUCLEOTIDE SEQUENCE</scope>
    <source>
        <strain evidence="1">Ctw4b6</strain>
    </source>
</reference>
<name>A0A8S5QCP1_9CAUD</name>
<dbReference type="EMBL" id="BK015628">
    <property type="protein sequence ID" value="DAE16619.1"/>
    <property type="molecule type" value="Genomic_DNA"/>
</dbReference>
<organism evidence="1">
    <name type="scientific">Myoviridae sp. ctw4b6</name>
    <dbReference type="NCBI Taxonomy" id="2825206"/>
    <lineage>
        <taxon>Viruses</taxon>
        <taxon>Duplodnaviria</taxon>
        <taxon>Heunggongvirae</taxon>
        <taxon>Uroviricota</taxon>
        <taxon>Caudoviricetes</taxon>
    </lineage>
</organism>
<protein>
    <submittedName>
        <fullName evidence="1">Uncharacterized protein</fullName>
    </submittedName>
</protein>